<dbReference type="GO" id="GO:0070733">
    <property type="term" value="F:AMPylase activity"/>
    <property type="evidence" value="ECO:0007669"/>
    <property type="project" value="UniProtKB-EC"/>
</dbReference>
<keyword evidence="3" id="KW-0547">Nucleotide-binding</keyword>
<evidence type="ECO:0000259" key="8">
    <source>
        <dbReference type="PROSITE" id="PS51459"/>
    </source>
</evidence>
<reference evidence="9 10" key="1">
    <citation type="submission" date="2016-06" db="EMBL/GenBank/DDBJ databases">
        <authorList>
            <person name="Kjaerup R.B."/>
            <person name="Dalgaard T.S."/>
            <person name="Juul-Madsen H.R."/>
        </authorList>
    </citation>
    <scope>NUCLEOTIDE SEQUENCE [LARGE SCALE GENOMIC DNA]</scope>
    <source>
        <strain evidence="9 10">DSM 43904</strain>
    </source>
</reference>
<comment type="catalytic activity">
    <reaction evidence="6">
        <text>L-threonyl-[protein] + ATP = 3-O-(5'-adenylyl)-L-threonyl-[protein] + diphosphate</text>
        <dbReference type="Rhea" id="RHEA:54292"/>
        <dbReference type="Rhea" id="RHEA-COMP:11060"/>
        <dbReference type="Rhea" id="RHEA-COMP:13847"/>
        <dbReference type="ChEBI" id="CHEBI:30013"/>
        <dbReference type="ChEBI" id="CHEBI:30616"/>
        <dbReference type="ChEBI" id="CHEBI:33019"/>
        <dbReference type="ChEBI" id="CHEBI:138113"/>
        <dbReference type="EC" id="2.7.7.108"/>
    </reaction>
</comment>
<evidence type="ECO:0000256" key="6">
    <source>
        <dbReference type="ARBA" id="ARBA00047939"/>
    </source>
</evidence>
<dbReference type="PANTHER" id="PTHR39560">
    <property type="entry name" value="PROTEIN ADENYLYLTRANSFERASE FIC-RELATED"/>
    <property type="match status" value="1"/>
</dbReference>
<dbReference type="Proteomes" id="UP000198217">
    <property type="component" value="Chromosome I"/>
</dbReference>
<dbReference type="Pfam" id="PF02661">
    <property type="entry name" value="Fic"/>
    <property type="match status" value="1"/>
</dbReference>
<dbReference type="AlphaFoldDB" id="A0A1C5KCZ1"/>
<sequence>MSDPYCWPGTECLQNKLGVMDPIVLLEVEARLVSVRDVQIARTTIPGDYGLAHLQRFHRALFSDIYDWAGQTRTVDISKGVRFCHWRFVDDQVSALLRKLAREDGHLIGLNHESFVDSLAEYYGELNVCHPFREGNGRTLRAFFRQLGAAAGYQLDWSELSESDNIEACHTHLTTLDKSLLVAALRPVVRRLI</sequence>
<proteinExistence type="predicted"/>
<name>A0A1C5KCZ1_9ACTN</name>
<comment type="catalytic activity">
    <reaction evidence="7">
        <text>L-tyrosyl-[protein] + ATP = O-(5'-adenylyl)-L-tyrosyl-[protein] + diphosphate</text>
        <dbReference type="Rhea" id="RHEA:54288"/>
        <dbReference type="Rhea" id="RHEA-COMP:10136"/>
        <dbReference type="Rhea" id="RHEA-COMP:13846"/>
        <dbReference type="ChEBI" id="CHEBI:30616"/>
        <dbReference type="ChEBI" id="CHEBI:33019"/>
        <dbReference type="ChEBI" id="CHEBI:46858"/>
        <dbReference type="ChEBI" id="CHEBI:83624"/>
        <dbReference type="EC" id="2.7.7.108"/>
    </reaction>
</comment>
<dbReference type="EMBL" id="LT607750">
    <property type="protein sequence ID" value="SCG80653.1"/>
    <property type="molecule type" value="Genomic_DNA"/>
</dbReference>
<dbReference type="InterPro" id="IPR003812">
    <property type="entry name" value="Fido"/>
</dbReference>
<evidence type="ECO:0000256" key="5">
    <source>
        <dbReference type="ARBA" id="ARBA00034531"/>
    </source>
</evidence>
<organism evidence="9 10">
    <name type="scientific">Micromonospora echinaurantiaca</name>
    <dbReference type="NCBI Taxonomy" id="47857"/>
    <lineage>
        <taxon>Bacteria</taxon>
        <taxon>Bacillati</taxon>
        <taxon>Actinomycetota</taxon>
        <taxon>Actinomycetes</taxon>
        <taxon>Micromonosporales</taxon>
        <taxon>Micromonosporaceae</taxon>
        <taxon>Micromonospora</taxon>
    </lineage>
</organism>
<dbReference type="RefSeq" id="WP_088997288.1">
    <property type="nucleotide sequence ID" value="NZ_LT607750.1"/>
</dbReference>
<evidence type="ECO:0000313" key="10">
    <source>
        <dbReference type="Proteomes" id="UP000198217"/>
    </source>
</evidence>
<evidence type="ECO:0000256" key="7">
    <source>
        <dbReference type="ARBA" id="ARBA00048696"/>
    </source>
</evidence>
<keyword evidence="10" id="KW-1185">Reference proteome</keyword>
<accession>A0A1C5KCZ1</accession>
<keyword evidence="1" id="KW-0808">Transferase</keyword>
<evidence type="ECO:0000256" key="2">
    <source>
        <dbReference type="ARBA" id="ARBA00022695"/>
    </source>
</evidence>
<evidence type="ECO:0000256" key="3">
    <source>
        <dbReference type="ARBA" id="ARBA00022741"/>
    </source>
</evidence>
<dbReference type="GO" id="GO:0005524">
    <property type="term" value="F:ATP binding"/>
    <property type="evidence" value="ECO:0007669"/>
    <property type="project" value="UniProtKB-KW"/>
</dbReference>
<dbReference type="PROSITE" id="PS51459">
    <property type="entry name" value="FIDO"/>
    <property type="match status" value="1"/>
</dbReference>
<evidence type="ECO:0000313" key="9">
    <source>
        <dbReference type="EMBL" id="SCG80653.1"/>
    </source>
</evidence>
<protein>
    <recommendedName>
        <fullName evidence="5">protein adenylyltransferase</fullName>
        <ecNumber evidence="5">2.7.7.108</ecNumber>
    </recommendedName>
</protein>
<dbReference type="PANTHER" id="PTHR39560:SF1">
    <property type="entry name" value="PROTEIN ADENYLYLTRANSFERASE FIC-RELATED"/>
    <property type="match status" value="1"/>
</dbReference>
<gene>
    <name evidence="9" type="ORF">GA0070609_6562</name>
</gene>
<dbReference type="SUPFAM" id="SSF140931">
    <property type="entry name" value="Fic-like"/>
    <property type="match status" value="1"/>
</dbReference>
<evidence type="ECO:0000256" key="4">
    <source>
        <dbReference type="ARBA" id="ARBA00022840"/>
    </source>
</evidence>
<keyword evidence="4" id="KW-0067">ATP-binding</keyword>
<evidence type="ECO:0000256" key="1">
    <source>
        <dbReference type="ARBA" id="ARBA00022679"/>
    </source>
</evidence>
<keyword evidence="2" id="KW-0548">Nucleotidyltransferase</keyword>
<dbReference type="Gene3D" id="1.10.3290.10">
    <property type="entry name" value="Fido-like domain"/>
    <property type="match status" value="1"/>
</dbReference>
<feature type="domain" description="Fido" evidence="8">
    <location>
        <begin position="49"/>
        <end position="193"/>
    </location>
</feature>
<dbReference type="EC" id="2.7.7.108" evidence="5"/>
<dbReference type="GO" id="GO:0051302">
    <property type="term" value="P:regulation of cell division"/>
    <property type="evidence" value="ECO:0007669"/>
    <property type="project" value="TreeGrafter"/>
</dbReference>
<dbReference type="InterPro" id="IPR036597">
    <property type="entry name" value="Fido-like_dom_sf"/>
</dbReference>